<name>A0A7K0BR62_9ACTN</name>
<evidence type="ECO:0000313" key="4">
    <source>
        <dbReference type="EMBL" id="MQY03685.1"/>
    </source>
</evidence>
<evidence type="ECO:0000256" key="1">
    <source>
        <dbReference type="ARBA" id="ARBA00004613"/>
    </source>
</evidence>
<dbReference type="PROSITE" id="PS51677">
    <property type="entry name" value="NODB"/>
    <property type="match status" value="1"/>
</dbReference>
<dbReference type="PANTHER" id="PTHR34216:SF3">
    <property type="entry name" value="POLY-BETA-1,6-N-ACETYL-D-GLUCOSAMINE N-DEACETYLASE"/>
    <property type="match status" value="1"/>
</dbReference>
<evidence type="ECO:0000313" key="5">
    <source>
        <dbReference type="Proteomes" id="UP000487268"/>
    </source>
</evidence>
<comment type="subcellular location">
    <subcellularLocation>
        <location evidence="1">Secreted</location>
    </subcellularLocation>
</comment>
<dbReference type="InterPro" id="IPR002509">
    <property type="entry name" value="NODB_dom"/>
</dbReference>
<dbReference type="SUPFAM" id="SSF88713">
    <property type="entry name" value="Glycoside hydrolase/deacetylase"/>
    <property type="match status" value="1"/>
</dbReference>
<dbReference type="RefSeq" id="WP_328593934.1">
    <property type="nucleotide sequence ID" value="NZ_WEGH01000001.1"/>
</dbReference>
<dbReference type="Proteomes" id="UP000487268">
    <property type="component" value="Unassembled WGS sequence"/>
</dbReference>
<sequence length="238" mass="26281">MSHAGTAPMPLILMYHSVDHYTEDPHLVTVTPQRFQRQMDWLRARGWRGVSVGELLEAQERGAARGLVGLTFDDGYADFAEHVVPTLQRVGFTGTVFVVAGEIGATNRWDTGPRKALMTTAQLRAVAAAGMEVGCHGDRHLSLPGTDAAALDDELNTSRDTLQNLLQRPVTGFAYPYGHAGEREIAAVRDAGYGYACAIRPERAGAHALARTYVGDRDHRLRLRAKVARHQWEWKVRV</sequence>
<dbReference type="GO" id="GO:0005975">
    <property type="term" value="P:carbohydrate metabolic process"/>
    <property type="evidence" value="ECO:0007669"/>
    <property type="project" value="InterPro"/>
</dbReference>
<dbReference type="Pfam" id="PF01522">
    <property type="entry name" value="Polysacc_deac_1"/>
    <property type="match status" value="1"/>
</dbReference>
<dbReference type="GO" id="GO:0005576">
    <property type="term" value="C:extracellular region"/>
    <property type="evidence" value="ECO:0007669"/>
    <property type="project" value="UniProtKB-SubCell"/>
</dbReference>
<proteinExistence type="predicted"/>
<gene>
    <name evidence="4" type="ORF">ACRB68_17300</name>
</gene>
<dbReference type="EMBL" id="WEGH01000001">
    <property type="protein sequence ID" value="MQY03685.1"/>
    <property type="molecule type" value="Genomic_DNA"/>
</dbReference>
<dbReference type="InterPro" id="IPR051398">
    <property type="entry name" value="Polysacch_Deacetylase"/>
</dbReference>
<keyword evidence="2" id="KW-0732">Signal</keyword>
<dbReference type="Gene3D" id="3.20.20.370">
    <property type="entry name" value="Glycoside hydrolase/deacetylase"/>
    <property type="match status" value="1"/>
</dbReference>
<dbReference type="PANTHER" id="PTHR34216">
    <property type="match status" value="1"/>
</dbReference>
<dbReference type="InterPro" id="IPR011330">
    <property type="entry name" value="Glyco_hydro/deAcase_b/a-brl"/>
</dbReference>
<dbReference type="CDD" id="cd10918">
    <property type="entry name" value="CE4_NodB_like_5s_6s"/>
    <property type="match status" value="1"/>
</dbReference>
<keyword evidence="5" id="KW-1185">Reference proteome</keyword>
<dbReference type="GO" id="GO:0016810">
    <property type="term" value="F:hydrolase activity, acting on carbon-nitrogen (but not peptide) bonds"/>
    <property type="evidence" value="ECO:0007669"/>
    <property type="project" value="InterPro"/>
</dbReference>
<protein>
    <recommendedName>
        <fullName evidence="3">NodB homology domain-containing protein</fullName>
    </recommendedName>
</protein>
<accession>A0A7K0BR62</accession>
<evidence type="ECO:0000256" key="2">
    <source>
        <dbReference type="ARBA" id="ARBA00022729"/>
    </source>
</evidence>
<comment type="caution">
    <text evidence="4">The sequence shown here is derived from an EMBL/GenBank/DDBJ whole genome shotgun (WGS) entry which is preliminary data.</text>
</comment>
<dbReference type="AlphaFoldDB" id="A0A7K0BR62"/>
<evidence type="ECO:0000259" key="3">
    <source>
        <dbReference type="PROSITE" id="PS51677"/>
    </source>
</evidence>
<reference evidence="4 5" key="1">
    <citation type="submission" date="2019-10" db="EMBL/GenBank/DDBJ databases">
        <title>Actinomadura rubteroloni sp. nov. and Actinomadura macrotermitis sp. nov., isolated from the gut of fungus growing-termite Macrotermes natalensis.</title>
        <authorList>
            <person name="Benndorf R."/>
            <person name="Martin K."/>
            <person name="Kuefner M."/>
            <person name="De Beer W."/>
            <person name="Kaster A.-K."/>
            <person name="Vollmers J."/>
            <person name="Poulsen M."/>
            <person name="Beemelmanns C."/>
        </authorList>
    </citation>
    <scope>NUCLEOTIDE SEQUENCE [LARGE SCALE GENOMIC DNA]</scope>
    <source>
        <strain evidence="4 5">RB68</strain>
    </source>
</reference>
<feature type="domain" description="NodB homology" evidence="3">
    <location>
        <begin position="66"/>
        <end position="238"/>
    </location>
</feature>
<organism evidence="4 5">
    <name type="scientific">Actinomadura macrotermitis</name>
    <dbReference type="NCBI Taxonomy" id="2585200"/>
    <lineage>
        <taxon>Bacteria</taxon>
        <taxon>Bacillati</taxon>
        <taxon>Actinomycetota</taxon>
        <taxon>Actinomycetes</taxon>
        <taxon>Streptosporangiales</taxon>
        <taxon>Thermomonosporaceae</taxon>
        <taxon>Actinomadura</taxon>
    </lineage>
</organism>